<gene>
    <name evidence="3" type="ORF">TrCOL_g7316</name>
</gene>
<feature type="compositionally biased region" description="Basic and acidic residues" evidence="1">
    <location>
        <begin position="470"/>
        <end position="491"/>
    </location>
</feature>
<keyword evidence="4" id="KW-1185">Reference proteome</keyword>
<evidence type="ECO:0000313" key="4">
    <source>
        <dbReference type="Proteomes" id="UP001165065"/>
    </source>
</evidence>
<evidence type="ECO:0000313" key="3">
    <source>
        <dbReference type="EMBL" id="GMI37547.1"/>
    </source>
</evidence>
<organism evidence="3 4">
    <name type="scientific">Triparma columacea</name>
    <dbReference type="NCBI Taxonomy" id="722753"/>
    <lineage>
        <taxon>Eukaryota</taxon>
        <taxon>Sar</taxon>
        <taxon>Stramenopiles</taxon>
        <taxon>Ochrophyta</taxon>
        <taxon>Bolidophyceae</taxon>
        <taxon>Parmales</taxon>
        <taxon>Triparmaceae</taxon>
        <taxon>Triparma</taxon>
    </lineage>
</organism>
<keyword evidence="2" id="KW-1133">Transmembrane helix</keyword>
<sequence length="498" mass="55253">MLRKATLIAAGTFSGAPVTQSILYTVINTSFFILLYILKPLVFFPCSVFKGKNLFQLAEMSGCAITIIGNLLALVGSFSQAAVNGVGITFAVINFCFAIFFGYGYGRDMKRTLQLHSIENKKEVDNQANIRTLKEQEVLLVHIEDNFAKVFDSKTKLNVQRIVWSYLVHVKLIERFQTVMKHKMGEEKGLLIQLREQHGGEKVLSFDEVVQQYDEGNGWCEGEAKMLGFIELLCISEGLNHCLVESEKGRLNRQQRASRLSGLAQRLGITQSNKVSPLDVTYSVQFKGKKLGLGFSENEERDIRVDTVTGEAGDRVVEVGDIFWAINGRDIKEFINLEMTKEKRPPELARVLKRMQRPLTITFKSKKAAKIAMSQHNSSLMSSQSPSVSVSGQLSQQLIMVQMPPNMKAGQTMMFQGPSGPFKTILPSGYAAGQIFGVMVPVAGNPNVPRKSIVVKKEDLEGVKGVGGDGVKKQDKTRLVENASDAEKQEEKDDEDGE</sequence>
<proteinExistence type="predicted"/>
<feature type="region of interest" description="Disordered" evidence="1">
    <location>
        <begin position="463"/>
        <end position="498"/>
    </location>
</feature>
<feature type="transmembrane region" description="Helical" evidence="2">
    <location>
        <begin position="85"/>
        <end position="105"/>
    </location>
</feature>
<reference evidence="4" key="1">
    <citation type="journal article" date="2023" name="Commun. Biol.">
        <title>Genome analysis of Parmales, the sister group of diatoms, reveals the evolutionary specialization of diatoms from phago-mixotrophs to photoautotrophs.</title>
        <authorList>
            <person name="Ban H."/>
            <person name="Sato S."/>
            <person name="Yoshikawa S."/>
            <person name="Yamada K."/>
            <person name="Nakamura Y."/>
            <person name="Ichinomiya M."/>
            <person name="Sato N."/>
            <person name="Blanc-Mathieu R."/>
            <person name="Endo H."/>
            <person name="Kuwata A."/>
            <person name="Ogata H."/>
        </authorList>
    </citation>
    <scope>NUCLEOTIDE SEQUENCE [LARGE SCALE GENOMIC DNA]</scope>
</reference>
<keyword evidence="2" id="KW-0472">Membrane</keyword>
<dbReference type="AlphaFoldDB" id="A0A9W7G8H9"/>
<evidence type="ECO:0000256" key="2">
    <source>
        <dbReference type="SAM" id="Phobius"/>
    </source>
</evidence>
<feature type="transmembrane region" description="Helical" evidence="2">
    <location>
        <begin position="61"/>
        <end position="79"/>
    </location>
</feature>
<name>A0A9W7G8H9_9STRA</name>
<keyword evidence="2" id="KW-0812">Transmembrane</keyword>
<dbReference type="EMBL" id="BRYA01001009">
    <property type="protein sequence ID" value="GMI37547.1"/>
    <property type="molecule type" value="Genomic_DNA"/>
</dbReference>
<accession>A0A9W7G8H9</accession>
<evidence type="ECO:0000256" key="1">
    <source>
        <dbReference type="SAM" id="MobiDB-lite"/>
    </source>
</evidence>
<feature type="transmembrane region" description="Helical" evidence="2">
    <location>
        <begin position="31"/>
        <end position="49"/>
    </location>
</feature>
<comment type="caution">
    <text evidence="3">The sequence shown here is derived from an EMBL/GenBank/DDBJ whole genome shotgun (WGS) entry which is preliminary data.</text>
</comment>
<dbReference type="Proteomes" id="UP001165065">
    <property type="component" value="Unassembled WGS sequence"/>
</dbReference>
<evidence type="ECO:0008006" key="5">
    <source>
        <dbReference type="Google" id="ProtNLM"/>
    </source>
</evidence>
<protein>
    <recommendedName>
        <fullName evidence="5">PDZ domain-containing protein</fullName>
    </recommendedName>
</protein>